<dbReference type="InterPro" id="IPR003018">
    <property type="entry name" value="GAF"/>
</dbReference>
<dbReference type="PRINTS" id="PR00344">
    <property type="entry name" value="BCTRLSENSOR"/>
</dbReference>
<dbReference type="Gene3D" id="3.30.565.10">
    <property type="entry name" value="Histidine kinase-like ATPase, C-terminal domain"/>
    <property type="match status" value="1"/>
</dbReference>
<feature type="modified residue" description="4-aspartylphosphate" evidence="8">
    <location>
        <position position="479"/>
    </location>
</feature>
<dbReference type="SUPFAM" id="SSF47384">
    <property type="entry name" value="Homodimeric domain of signal transducing histidine kinase"/>
    <property type="match status" value="1"/>
</dbReference>
<dbReference type="Gene3D" id="3.40.50.2300">
    <property type="match status" value="1"/>
</dbReference>
<dbReference type="PANTHER" id="PTHR43047">
    <property type="entry name" value="TWO-COMPONENT HISTIDINE PROTEIN KINASE"/>
    <property type="match status" value="1"/>
</dbReference>
<dbReference type="Gene3D" id="3.30.450.40">
    <property type="match status" value="1"/>
</dbReference>
<dbReference type="Pfam" id="PF00512">
    <property type="entry name" value="HisKA"/>
    <property type="match status" value="1"/>
</dbReference>
<dbReference type="PROSITE" id="PS50110">
    <property type="entry name" value="RESPONSE_REGULATORY"/>
    <property type="match status" value="1"/>
</dbReference>
<dbReference type="SUPFAM" id="SSF55781">
    <property type="entry name" value="GAF domain-like"/>
    <property type="match status" value="1"/>
</dbReference>
<dbReference type="Pfam" id="PF02518">
    <property type="entry name" value="HATPase_c"/>
    <property type="match status" value="1"/>
</dbReference>
<keyword evidence="3 8" id="KW-0597">Phosphoprotein</keyword>
<evidence type="ECO:0000256" key="4">
    <source>
        <dbReference type="ARBA" id="ARBA00022679"/>
    </source>
</evidence>
<dbReference type="Gene3D" id="1.10.287.130">
    <property type="match status" value="1"/>
</dbReference>
<keyword evidence="6" id="KW-0902">Two-component regulatory system</keyword>
<dbReference type="SMART" id="SM00388">
    <property type="entry name" value="HisKA"/>
    <property type="match status" value="1"/>
</dbReference>
<dbReference type="InterPro" id="IPR004358">
    <property type="entry name" value="Sig_transdc_His_kin-like_C"/>
</dbReference>
<dbReference type="InterPro" id="IPR005467">
    <property type="entry name" value="His_kinase_dom"/>
</dbReference>
<dbReference type="AlphaFoldDB" id="A0A1Y1Y951"/>
<evidence type="ECO:0000256" key="6">
    <source>
        <dbReference type="ARBA" id="ARBA00023012"/>
    </source>
</evidence>
<dbReference type="EC" id="2.7.13.3" evidence="2"/>
<dbReference type="InterPro" id="IPR003661">
    <property type="entry name" value="HisK_dim/P_dom"/>
</dbReference>
<dbReference type="InterPro" id="IPR011006">
    <property type="entry name" value="CheY-like_superfamily"/>
</dbReference>
<dbReference type="OrthoDB" id="60033at2759"/>
<dbReference type="STRING" id="1314790.A0A1Y1Y951"/>
<dbReference type="SUPFAM" id="SSF55874">
    <property type="entry name" value="ATPase domain of HSP90 chaperone/DNA topoisomerase II/histidine kinase"/>
    <property type="match status" value="1"/>
</dbReference>
<feature type="domain" description="Response regulatory" evidence="10">
    <location>
        <begin position="430"/>
        <end position="544"/>
    </location>
</feature>
<dbReference type="InterPro" id="IPR036890">
    <property type="entry name" value="HATPase_C_sf"/>
</dbReference>
<keyword evidence="4" id="KW-0808">Transferase</keyword>
<dbReference type="EMBL" id="MCFE01000203">
    <property type="protein sequence ID" value="ORX94513.1"/>
    <property type="molecule type" value="Genomic_DNA"/>
</dbReference>
<gene>
    <name evidence="11" type="ORF">K493DRAFT_337790</name>
</gene>
<dbReference type="CDD" id="cd00082">
    <property type="entry name" value="HisKA"/>
    <property type="match status" value="1"/>
</dbReference>
<protein>
    <recommendedName>
        <fullName evidence="7">Uncharacterized sensor-like histidine kinase ycf26</fullName>
        <ecNumber evidence="2">2.7.13.3</ecNumber>
    </recommendedName>
</protein>
<dbReference type="Pfam" id="PF01590">
    <property type="entry name" value="GAF"/>
    <property type="match status" value="1"/>
</dbReference>
<reference evidence="11 12" key="1">
    <citation type="submission" date="2016-07" db="EMBL/GenBank/DDBJ databases">
        <title>Pervasive Adenine N6-methylation of Active Genes in Fungi.</title>
        <authorList>
            <consortium name="DOE Joint Genome Institute"/>
            <person name="Mondo S.J."/>
            <person name="Dannebaum R.O."/>
            <person name="Kuo R.C."/>
            <person name="Labutti K."/>
            <person name="Haridas S."/>
            <person name="Kuo A."/>
            <person name="Salamov A."/>
            <person name="Ahrendt S.R."/>
            <person name="Lipzen A."/>
            <person name="Sullivan W."/>
            <person name="Andreopoulos W.B."/>
            <person name="Clum A."/>
            <person name="Lindquist E."/>
            <person name="Daum C."/>
            <person name="Ramamoorthy G.K."/>
            <person name="Gryganskyi A."/>
            <person name="Culley D."/>
            <person name="Magnuson J.K."/>
            <person name="James T.Y."/>
            <person name="O'Malley M.A."/>
            <person name="Stajich J.E."/>
            <person name="Spatafora J.W."/>
            <person name="Visel A."/>
            <person name="Grigoriev I.V."/>
        </authorList>
    </citation>
    <scope>NUCLEOTIDE SEQUENCE [LARGE SCALE GENOMIC DNA]</scope>
    <source>
        <strain evidence="11 12">CBS 931.73</strain>
    </source>
</reference>
<evidence type="ECO:0000256" key="2">
    <source>
        <dbReference type="ARBA" id="ARBA00012438"/>
    </source>
</evidence>
<dbReference type="InterPro" id="IPR001789">
    <property type="entry name" value="Sig_transdc_resp-reg_receiver"/>
</dbReference>
<name>A0A1Y1Y951_9FUNG</name>
<evidence type="ECO:0000313" key="11">
    <source>
        <dbReference type="EMBL" id="ORX94513.1"/>
    </source>
</evidence>
<evidence type="ECO:0000256" key="5">
    <source>
        <dbReference type="ARBA" id="ARBA00022777"/>
    </source>
</evidence>
<dbReference type="InterPro" id="IPR036097">
    <property type="entry name" value="HisK_dim/P_sf"/>
</dbReference>
<sequence>MRIAIYKPQDNRIYEEDNGMYELARYNVLQADSDPIFDDIAILAAQVCGTPAAMICFLTDEHCYVKSRYNTNIKPGAKGVEFCSYVVATKMTLIVNDTTQDLRFIESTSESSEEIGFYAGAPLISARGHALGSLCAIDTKPNRLDTKQKRGLEALAQHVVRCMELRIGSSPLGEAKSFVADLEADRQAAIMKSQFLAHMSHEIRTPIHGITGCIELLQSSPLTEEQRQLLEIMQESSERISRLTNDMLDIAKIETEELALEFIRFQPIKIFESVHRKTRLSASRKSLELNFTVPPSMTQVVVGDAVRFEEIIRNIVDNAIEYTEQGAISVTVENWSNDNCELLLFIQISDTGSGIAPERVDNLFESVGQVGESHTWKHGLGLSLTKFLVEKMQGTIGVTSEVGIGTLFWIKMRFDVQQALERPPAFKGLTALIVDDNAINQTVLRRQITDHFISITSVVDGSQAVEVCKRIKFSVIFMDCQMPVMDGYEATTEIRKFDRQTPIIAVSANTIKTDIERCFEVGMNAYLSKPVNRMVILECVTACLR</sequence>
<accession>A0A1Y1Y951</accession>
<dbReference type="GO" id="GO:0000155">
    <property type="term" value="F:phosphorelay sensor kinase activity"/>
    <property type="evidence" value="ECO:0007669"/>
    <property type="project" value="InterPro"/>
</dbReference>
<comment type="caution">
    <text evidence="11">The sequence shown here is derived from an EMBL/GenBank/DDBJ whole genome shotgun (WGS) entry which is preliminary data.</text>
</comment>
<dbReference type="SMART" id="SM00387">
    <property type="entry name" value="HATPase_c"/>
    <property type="match status" value="1"/>
</dbReference>
<evidence type="ECO:0000256" key="1">
    <source>
        <dbReference type="ARBA" id="ARBA00000085"/>
    </source>
</evidence>
<proteinExistence type="predicted"/>
<keyword evidence="5" id="KW-0418">Kinase</keyword>
<organism evidence="11 12">
    <name type="scientific">Basidiobolus meristosporus CBS 931.73</name>
    <dbReference type="NCBI Taxonomy" id="1314790"/>
    <lineage>
        <taxon>Eukaryota</taxon>
        <taxon>Fungi</taxon>
        <taxon>Fungi incertae sedis</taxon>
        <taxon>Zoopagomycota</taxon>
        <taxon>Entomophthoromycotina</taxon>
        <taxon>Basidiobolomycetes</taxon>
        <taxon>Basidiobolales</taxon>
        <taxon>Basidiobolaceae</taxon>
        <taxon>Basidiobolus</taxon>
    </lineage>
</organism>
<dbReference type="PROSITE" id="PS50109">
    <property type="entry name" value="HIS_KIN"/>
    <property type="match status" value="1"/>
</dbReference>
<dbReference type="InterPro" id="IPR029016">
    <property type="entry name" value="GAF-like_dom_sf"/>
</dbReference>
<dbReference type="Pfam" id="PF00072">
    <property type="entry name" value="Response_reg"/>
    <property type="match status" value="1"/>
</dbReference>
<keyword evidence="12" id="KW-1185">Reference proteome</keyword>
<evidence type="ECO:0000256" key="8">
    <source>
        <dbReference type="PROSITE-ProRule" id="PRU00169"/>
    </source>
</evidence>
<evidence type="ECO:0000259" key="10">
    <source>
        <dbReference type="PROSITE" id="PS50110"/>
    </source>
</evidence>
<dbReference type="SMART" id="SM00448">
    <property type="entry name" value="REC"/>
    <property type="match status" value="1"/>
</dbReference>
<evidence type="ECO:0000256" key="3">
    <source>
        <dbReference type="ARBA" id="ARBA00022553"/>
    </source>
</evidence>
<feature type="domain" description="Histidine kinase" evidence="9">
    <location>
        <begin position="198"/>
        <end position="416"/>
    </location>
</feature>
<comment type="catalytic activity">
    <reaction evidence="1">
        <text>ATP + protein L-histidine = ADP + protein N-phospho-L-histidine.</text>
        <dbReference type="EC" id="2.7.13.3"/>
    </reaction>
</comment>
<evidence type="ECO:0000259" key="9">
    <source>
        <dbReference type="PROSITE" id="PS50109"/>
    </source>
</evidence>
<dbReference type="SUPFAM" id="SSF52172">
    <property type="entry name" value="CheY-like"/>
    <property type="match status" value="1"/>
</dbReference>
<dbReference type="CDD" id="cd17546">
    <property type="entry name" value="REC_hyHK_CKI1_RcsC-like"/>
    <property type="match status" value="1"/>
</dbReference>
<dbReference type="FunFam" id="1.10.287.130:FF:000001">
    <property type="entry name" value="Two-component sensor histidine kinase"/>
    <property type="match status" value="1"/>
</dbReference>
<dbReference type="Proteomes" id="UP000193498">
    <property type="component" value="Unassembled WGS sequence"/>
</dbReference>
<dbReference type="InterPro" id="IPR003594">
    <property type="entry name" value="HATPase_dom"/>
</dbReference>
<evidence type="ECO:0000256" key="7">
    <source>
        <dbReference type="ARBA" id="ARBA00069102"/>
    </source>
</evidence>
<evidence type="ECO:0000313" key="12">
    <source>
        <dbReference type="Proteomes" id="UP000193498"/>
    </source>
</evidence>
<dbReference type="InParanoid" id="A0A1Y1Y951"/>